<feature type="domain" description="LD-carboxypeptidase N-terminal" evidence="7">
    <location>
        <begin position="48"/>
        <end position="167"/>
    </location>
</feature>
<organism evidence="9 10">
    <name type="scientific">Candidatus Sodalis endolongispinus</name>
    <dbReference type="NCBI Taxonomy" id="2812662"/>
    <lineage>
        <taxon>Bacteria</taxon>
        <taxon>Pseudomonadati</taxon>
        <taxon>Pseudomonadota</taxon>
        <taxon>Gammaproteobacteria</taxon>
        <taxon>Enterobacterales</taxon>
        <taxon>Bruguierivoracaceae</taxon>
        <taxon>Sodalis</taxon>
    </lineage>
</organism>
<dbReference type="Pfam" id="PF02016">
    <property type="entry name" value="Peptidase_S66"/>
    <property type="match status" value="1"/>
</dbReference>
<sequence length="356" mass="40379">MKYPFIAILLIVTGMSSPTVGAAAANVPHLIGNKQALTASETAVKPTIYLISSSSQYNENTIGEIERVFQQQGYSVDSRYLNQQPTPLGYVNTDDRRAATLINALTDDNVKYLWFVRGGSGALNLYPYLYRNRERIAAASPKLLIGFSDVTALHHFINNVIKWPSIHWILASFNREMYEVDKSEPISMYSSIQQIFRTIANGMTYTGVEPLNVSARAGGQGTLSGGNLTLIQLLFSTRFEKSYADKVMLMEDTGATYKQLDRTLHQLEYMKNFQPKAVIFGQFYSIKADKTERDLYRFVLQEFASRVAYPVYYYPEFGHGKTNQPFILGHQIKMLCNEHYRFCSLTQPPVKWSSEN</sequence>
<gene>
    <name evidence="9" type="ORF">JZM24_17395</name>
</gene>
<evidence type="ECO:0000256" key="5">
    <source>
        <dbReference type="ARBA" id="ARBA00022825"/>
    </source>
</evidence>
<keyword evidence="4" id="KW-0378">Hydrolase</keyword>
<dbReference type="Gene3D" id="3.40.50.10740">
    <property type="entry name" value="Class I glutamine amidotransferase-like"/>
    <property type="match status" value="1"/>
</dbReference>
<feature type="chain" id="PRO_5046506104" evidence="6">
    <location>
        <begin position="23"/>
        <end position="356"/>
    </location>
</feature>
<keyword evidence="3" id="KW-0645">Protease</keyword>
<dbReference type="PANTHER" id="PTHR30237">
    <property type="entry name" value="MURAMOYLTETRAPEPTIDE CARBOXYPEPTIDASE"/>
    <property type="match status" value="1"/>
</dbReference>
<evidence type="ECO:0000256" key="6">
    <source>
        <dbReference type="SAM" id="SignalP"/>
    </source>
</evidence>
<name>A0ABS5YIA4_9GAMM</name>
<comment type="caution">
    <text evidence="9">The sequence shown here is derived from an EMBL/GenBank/DDBJ whole genome shotgun (WGS) entry which is preliminary data.</text>
</comment>
<evidence type="ECO:0000256" key="4">
    <source>
        <dbReference type="ARBA" id="ARBA00022801"/>
    </source>
</evidence>
<dbReference type="Pfam" id="PF17676">
    <property type="entry name" value="Peptidase_S66C"/>
    <property type="match status" value="1"/>
</dbReference>
<dbReference type="EMBL" id="JAFJYC010000003">
    <property type="protein sequence ID" value="MBT9433421.1"/>
    <property type="molecule type" value="Genomic_DNA"/>
</dbReference>
<feature type="signal peptide" evidence="6">
    <location>
        <begin position="1"/>
        <end position="22"/>
    </location>
</feature>
<dbReference type="InterPro" id="IPR040449">
    <property type="entry name" value="Peptidase_S66_N"/>
</dbReference>
<evidence type="ECO:0000259" key="7">
    <source>
        <dbReference type="Pfam" id="PF02016"/>
    </source>
</evidence>
<dbReference type="Proteomes" id="UP000811282">
    <property type="component" value="Unassembled WGS sequence"/>
</dbReference>
<evidence type="ECO:0000256" key="2">
    <source>
        <dbReference type="ARBA" id="ARBA00022645"/>
    </source>
</evidence>
<feature type="domain" description="LD-carboxypeptidase C-terminal" evidence="8">
    <location>
        <begin position="220"/>
        <end position="334"/>
    </location>
</feature>
<proteinExistence type="inferred from homology"/>
<protein>
    <submittedName>
        <fullName evidence="9">LD-carboxypeptidase</fullName>
    </submittedName>
</protein>
<keyword evidence="6" id="KW-0732">Signal</keyword>
<dbReference type="PIRSF" id="PIRSF028757">
    <property type="entry name" value="LD-carboxypeptidase"/>
    <property type="match status" value="1"/>
</dbReference>
<evidence type="ECO:0000256" key="1">
    <source>
        <dbReference type="ARBA" id="ARBA00010233"/>
    </source>
</evidence>
<dbReference type="CDD" id="cd07025">
    <property type="entry name" value="Peptidase_S66"/>
    <property type="match status" value="1"/>
</dbReference>
<dbReference type="InterPro" id="IPR029062">
    <property type="entry name" value="Class_I_gatase-like"/>
</dbReference>
<dbReference type="SUPFAM" id="SSF141986">
    <property type="entry name" value="LD-carboxypeptidase A C-terminal domain-like"/>
    <property type="match status" value="1"/>
</dbReference>
<keyword evidence="5" id="KW-0720">Serine protease</keyword>
<reference evidence="9 10" key="1">
    <citation type="journal article" date="2021" name="Genome Biol. Evol.">
        <title>The evolution of interdependence in a four-way mealybug symbiosis.</title>
        <authorList>
            <person name="Garber A.I."/>
            <person name="Kupper M."/>
            <person name="Laetsch D.R."/>
            <person name="Weldon S.R."/>
            <person name="Ladinsky M.S."/>
            <person name="Bjorkman P.J."/>
            <person name="McCutcheon J.P."/>
        </authorList>
    </citation>
    <scope>NUCLEOTIDE SEQUENCE [LARGE SCALE GENOMIC DNA]</scope>
    <source>
        <strain evidence="9">SOD</strain>
    </source>
</reference>
<keyword evidence="2" id="KW-0121">Carboxypeptidase</keyword>
<keyword evidence="10" id="KW-1185">Reference proteome</keyword>
<evidence type="ECO:0000259" key="8">
    <source>
        <dbReference type="Pfam" id="PF17676"/>
    </source>
</evidence>
<dbReference type="InterPro" id="IPR040921">
    <property type="entry name" value="Peptidase_S66C"/>
</dbReference>
<dbReference type="InterPro" id="IPR003507">
    <property type="entry name" value="S66_fam"/>
</dbReference>
<dbReference type="SUPFAM" id="SSF52317">
    <property type="entry name" value="Class I glutamine amidotransferase-like"/>
    <property type="match status" value="1"/>
</dbReference>
<evidence type="ECO:0000313" key="9">
    <source>
        <dbReference type="EMBL" id="MBT9433421.1"/>
    </source>
</evidence>
<dbReference type="Gene3D" id="3.50.30.60">
    <property type="entry name" value="LD-carboxypeptidase A C-terminal domain-like"/>
    <property type="match status" value="1"/>
</dbReference>
<dbReference type="RefSeq" id="WP_215671297.1">
    <property type="nucleotide sequence ID" value="NZ_JAFJYC010000003.1"/>
</dbReference>
<dbReference type="InterPro" id="IPR027461">
    <property type="entry name" value="Carboxypeptidase_A_C_sf"/>
</dbReference>
<evidence type="ECO:0000313" key="10">
    <source>
        <dbReference type="Proteomes" id="UP000811282"/>
    </source>
</evidence>
<evidence type="ECO:0000256" key="3">
    <source>
        <dbReference type="ARBA" id="ARBA00022670"/>
    </source>
</evidence>
<dbReference type="InterPro" id="IPR027478">
    <property type="entry name" value="LdcA_N"/>
</dbReference>
<accession>A0ABS5YIA4</accession>
<comment type="similarity">
    <text evidence="1">Belongs to the peptidase S66 family.</text>
</comment>
<dbReference type="PANTHER" id="PTHR30237:SF2">
    <property type="entry name" value="MUREIN TETRAPEPTIDE CARBOXYPEPTIDASE"/>
    <property type="match status" value="1"/>
</dbReference>